<dbReference type="EC" id="2.4.1.255" evidence="3"/>
<dbReference type="PANTHER" id="PTHR44366:SF1">
    <property type="entry name" value="UDP-N-ACETYLGLUCOSAMINE--PEPTIDE N-ACETYLGLUCOSAMINYLTRANSFERASE 110 KDA SUBUNIT"/>
    <property type="match status" value="1"/>
</dbReference>
<evidence type="ECO:0000256" key="1">
    <source>
        <dbReference type="ARBA" id="ARBA00004922"/>
    </source>
</evidence>
<feature type="non-terminal residue" evidence="10">
    <location>
        <position position="1"/>
    </location>
</feature>
<keyword evidence="5" id="KW-0808">Transferase</keyword>
<evidence type="ECO:0000256" key="8">
    <source>
        <dbReference type="PROSITE-ProRule" id="PRU00339"/>
    </source>
</evidence>
<dbReference type="InterPro" id="IPR013105">
    <property type="entry name" value="TPR_2"/>
</dbReference>
<evidence type="ECO:0000256" key="5">
    <source>
        <dbReference type="ARBA" id="ARBA00022679"/>
    </source>
</evidence>
<dbReference type="Pfam" id="PF07719">
    <property type="entry name" value="TPR_2"/>
    <property type="match status" value="1"/>
</dbReference>
<dbReference type="OMA" id="PAIFEAW"/>
<evidence type="ECO:0000259" key="9">
    <source>
        <dbReference type="Pfam" id="PF13844"/>
    </source>
</evidence>
<dbReference type="RefSeq" id="XP_005834511.1">
    <property type="nucleotide sequence ID" value="XM_005834454.1"/>
</dbReference>
<dbReference type="EMBL" id="JH992989">
    <property type="protein sequence ID" value="EKX47531.1"/>
    <property type="molecule type" value="Genomic_DNA"/>
</dbReference>
<dbReference type="SMART" id="SM00028">
    <property type="entry name" value="TPR"/>
    <property type="match status" value="6"/>
</dbReference>
<dbReference type="Gene3D" id="3.40.50.11380">
    <property type="match status" value="1"/>
</dbReference>
<dbReference type="Pfam" id="PF13844">
    <property type="entry name" value="Glyco_transf_41"/>
    <property type="match status" value="2"/>
</dbReference>
<dbReference type="InterPro" id="IPR019734">
    <property type="entry name" value="TPR_rpt"/>
</dbReference>
<dbReference type="PROSITE" id="PS50005">
    <property type="entry name" value="TPR"/>
    <property type="match status" value="2"/>
</dbReference>
<proteinExistence type="inferred from homology"/>
<feature type="repeat" description="TPR" evidence="8">
    <location>
        <begin position="92"/>
        <end position="125"/>
    </location>
</feature>
<dbReference type="SUPFAM" id="SSF48452">
    <property type="entry name" value="TPR-like"/>
    <property type="match status" value="1"/>
</dbReference>
<dbReference type="InterPro" id="IPR029489">
    <property type="entry name" value="OGT/SEC/SPY_C"/>
</dbReference>
<dbReference type="InterPro" id="IPR011990">
    <property type="entry name" value="TPR-like_helical_dom_sf"/>
</dbReference>
<reference evidence="11" key="3">
    <citation type="submission" date="2016-03" db="UniProtKB">
        <authorList>
            <consortium name="EnsemblProtists"/>
        </authorList>
    </citation>
    <scope>IDENTIFICATION</scope>
</reference>
<reference evidence="12" key="2">
    <citation type="submission" date="2012-11" db="EMBL/GenBank/DDBJ databases">
        <authorList>
            <person name="Kuo A."/>
            <person name="Curtis B.A."/>
            <person name="Tanifuji G."/>
            <person name="Burki F."/>
            <person name="Gruber A."/>
            <person name="Irimia M."/>
            <person name="Maruyama S."/>
            <person name="Arias M.C."/>
            <person name="Ball S.G."/>
            <person name="Gile G.H."/>
            <person name="Hirakawa Y."/>
            <person name="Hopkins J.F."/>
            <person name="Rensing S.A."/>
            <person name="Schmutz J."/>
            <person name="Symeonidi A."/>
            <person name="Elias M."/>
            <person name="Eveleigh R.J."/>
            <person name="Herman E.K."/>
            <person name="Klute M.J."/>
            <person name="Nakayama T."/>
            <person name="Obornik M."/>
            <person name="Reyes-Prieto A."/>
            <person name="Armbrust E.V."/>
            <person name="Aves S.J."/>
            <person name="Beiko R.G."/>
            <person name="Coutinho P."/>
            <person name="Dacks J.B."/>
            <person name="Durnford D.G."/>
            <person name="Fast N.M."/>
            <person name="Green B.R."/>
            <person name="Grisdale C."/>
            <person name="Hempe F."/>
            <person name="Henrissat B."/>
            <person name="Hoppner M.P."/>
            <person name="Ishida K.-I."/>
            <person name="Kim E."/>
            <person name="Koreny L."/>
            <person name="Kroth P.G."/>
            <person name="Liu Y."/>
            <person name="Malik S.-B."/>
            <person name="Maier U.G."/>
            <person name="McRose D."/>
            <person name="Mock T."/>
            <person name="Neilson J.A."/>
            <person name="Onodera N.T."/>
            <person name="Poole A.M."/>
            <person name="Pritham E.J."/>
            <person name="Richards T.A."/>
            <person name="Rocap G."/>
            <person name="Roy S.W."/>
            <person name="Sarai C."/>
            <person name="Schaack S."/>
            <person name="Shirato S."/>
            <person name="Slamovits C.H."/>
            <person name="Spencer D.F."/>
            <person name="Suzuki S."/>
            <person name="Worden A.Z."/>
            <person name="Zauner S."/>
            <person name="Barry K."/>
            <person name="Bell C."/>
            <person name="Bharti A.K."/>
            <person name="Crow J.A."/>
            <person name="Grimwood J."/>
            <person name="Kramer R."/>
            <person name="Lindquist E."/>
            <person name="Lucas S."/>
            <person name="Salamov A."/>
            <person name="McFadden G.I."/>
            <person name="Lane C.E."/>
            <person name="Keeling P.J."/>
            <person name="Gray M.W."/>
            <person name="Grigoriev I.V."/>
            <person name="Archibald J.M."/>
        </authorList>
    </citation>
    <scope>NUCLEOTIDE SEQUENCE</scope>
    <source>
        <strain evidence="12">CCMP2712</strain>
    </source>
</reference>
<feature type="domain" description="O-GlcNAc transferase C-terminal" evidence="9">
    <location>
        <begin position="499"/>
        <end position="675"/>
    </location>
</feature>
<comment type="pathway">
    <text evidence="1">Protein modification; protein glycosylation.</text>
</comment>
<dbReference type="Proteomes" id="UP000011087">
    <property type="component" value="Unassembled WGS sequence"/>
</dbReference>
<dbReference type="eggNOG" id="KOG4626">
    <property type="taxonomic scope" value="Eukaryota"/>
</dbReference>
<dbReference type="GO" id="GO:0006493">
    <property type="term" value="P:protein O-linked glycosylation"/>
    <property type="evidence" value="ECO:0007669"/>
    <property type="project" value="InterPro"/>
</dbReference>
<dbReference type="PaxDb" id="55529-EKX47531"/>
<name>L1JGA5_GUITC</name>
<dbReference type="OrthoDB" id="10006270at2759"/>
<evidence type="ECO:0000256" key="7">
    <source>
        <dbReference type="ARBA" id="ARBA00022803"/>
    </source>
</evidence>
<dbReference type="Pfam" id="PF13432">
    <property type="entry name" value="TPR_16"/>
    <property type="match status" value="1"/>
</dbReference>
<keyword evidence="4" id="KW-0328">Glycosyltransferase</keyword>
<dbReference type="GO" id="GO:0097363">
    <property type="term" value="F:protein O-acetylglucosaminyltransferase activity"/>
    <property type="evidence" value="ECO:0007669"/>
    <property type="project" value="UniProtKB-EC"/>
</dbReference>
<evidence type="ECO:0000256" key="4">
    <source>
        <dbReference type="ARBA" id="ARBA00022676"/>
    </source>
</evidence>
<dbReference type="Gene3D" id="1.25.40.10">
    <property type="entry name" value="Tetratricopeptide repeat domain"/>
    <property type="match status" value="2"/>
</dbReference>
<dbReference type="GeneID" id="17304372"/>
<keyword evidence="12" id="KW-1185">Reference proteome</keyword>
<dbReference type="Gene3D" id="3.40.50.2000">
    <property type="entry name" value="Glycogen Phosphorylase B"/>
    <property type="match status" value="1"/>
</dbReference>
<comment type="similarity">
    <text evidence="2">Belongs to the glycosyltransferase 41 family. O-GlcNAc transferase subfamily.</text>
</comment>
<dbReference type="KEGG" id="gtt:GUITHDRAFT_69463"/>
<feature type="repeat" description="TPR" evidence="8">
    <location>
        <begin position="160"/>
        <end position="193"/>
    </location>
</feature>
<gene>
    <name evidence="10" type="ORF">GUITHDRAFT_69463</name>
</gene>
<keyword evidence="6" id="KW-0677">Repeat</keyword>
<evidence type="ECO:0000313" key="11">
    <source>
        <dbReference type="EnsemblProtists" id="EKX47531"/>
    </source>
</evidence>
<feature type="domain" description="O-GlcNAc transferase C-terminal" evidence="9">
    <location>
        <begin position="266"/>
        <end position="482"/>
    </location>
</feature>
<dbReference type="HOGENOM" id="CLU_001721_5_2_1"/>
<protein>
    <recommendedName>
        <fullName evidence="3">protein O-GlcNAc transferase</fullName>
        <ecNumber evidence="3">2.4.1.255</ecNumber>
    </recommendedName>
</protein>
<reference evidence="10 12" key="1">
    <citation type="journal article" date="2012" name="Nature">
        <title>Algal genomes reveal evolutionary mosaicism and the fate of nucleomorphs.</title>
        <authorList>
            <consortium name="DOE Joint Genome Institute"/>
            <person name="Curtis B.A."/>
            <person name="Tanifuji G."/>
            <person name="Burki F."/>
            <person name="Gruber A."/>
            <person name="Irimia M."/>
            <person name="Maruyama S."/>
            <person name="Arias M.C."/>
            <person name="Ball S.G."/>
            <person name="Gile G.H."/>
            <person name="Hirakawa Y."/>
            <person name="Hopkins J.F."/>
            <person name="Kuo A."/>
            <person name="Rensing S.A."/>
            <person name="Schmutz J."/>
            <person name="Symeonidi A."/>
            <person name="Elias M."/>
            <person name="Eveleigh R.J."/>
            <person name="Herman E.K."/>
            <person name="Klute M.J."/>
            <person name="Nakayama T."/>
            <person name="Obornik M."/>
            <person name="Reyes-Prieto A."/>
            <person name="Armbrust E.V."/>
            <person name="Aves S.J."/>
            <person name="Beiko R.G."/>
            <person name="Coutinho P."/>
            <person name="Dacks J.B."/>
            <person name="Durnford D.G."/>
            <person name="Fast N.M."/>
            <person name="Green B.R."/>
            <person name="Grisdale C.J."/>
            <person name="Hempel F."/>
            <person name="Henrissat B."/>
            <person name="Hoppner M.P."/>
            <person name="Ishida K."/>
            <person name="Kim E."/>
            <person name="Koreny L."/>
            <person name="Kroth P.G."/>
            <person name="Liu Y."/>
            <person name="Malik S.B."/>
            <person name="Maier U.G."/>
            <person name="McRose D."/>
            <person name="Mock T."/>
            <person name="Neilson J.A."/>
            <person name="Onodera N.T."/>
            <person name="Poole A.M."/>
            <person name="Pritham E.J."/>
            <person name="Richards T.A."/>
            <person name="Rocap G."/>
            <person name="Roy S.W."/>
            <person name="Sarai C."/>
            <person name="Schaack S."/>
            <person name="Shirato S."/>
            <person name="Slamovits C.H."/>
            <person name="Spencer D.F."/>
            <person name="Suzuki S."/>
            <person name="Worden A.Z."/>
            <person name="Zauner S."/>
            <person name="Barry K."/>
            <person name="Bell C."/>
            <person name="Bharti A.K."/>
            <person name="Crow J.A."/>
            <person name="Grimwood J."/>
            <person name="Kramer R."/>
            <person name="Lindquist E."/>
            <person name="Lucas S."/>
            <person name="Salamov A."/>
            <person name="McFadden G.I."/>
            <person name="Lane C.E."/>
            <person name="Keeling P.J."/>
            <person name="Gray M.W."/>
            <person name="Grigoriev I.V."/>
            <person name="Archibald J.M."/>
        </authorList>
    </citation>
    <scope>NUCLEOTIDE SEQUENCE</scope>
    <source>
        <strain evidence="10 12">CCMP2712</strain>
    </source>
</reference>
<evidence type="ECO:0000313" key="12">
    <source>
        <dbReference type="Proteomes" id="UP000011087"/>
    </source>
</evidence>
<dbReference type="PROSITE" id="PS50293">
    <property type="entry name" value="TPR_REGION"/>
    <property type="match status" value="1"/>
</dbReference>
<dbReference type="EnsemblProtists" id="EKX47531">
    <property type="protein sequence ID" value="EKX47531"/>
    <property type="gene ID" value="GUITHDRAFT_69463"/>
</dbReference>
<sequence length="676" mass="76299">MWAVVDGQEGELLSEKERARREEANRLFSVANAYREQGDHVHAAEIFEEVADLAYDNPDAQYHAGMAHLQAGRLDDAKFRWEKCLELQQDHSVAMFNLATLFAETGNVVKATEMMHKVLQLQPEDPDNYKTLAILLFKQDKNQEAIAEYMKCIHREPLHADCYCGMGNAFVRIGKYDEAQEAYTAAANINPNEAGYSNNIGNLLVRHHRFNHTAQQLAIKYLKNSVSLDGTYADGYFNLGEAYSAVSQYDFASRRREYDVTICPNPLESLSYELSLNVLRHIAEAHGQEARTFVRNFQRFPLNPLPMTDGVLRVGYVSIELRDRPVGKDMVYAFRAHDPSKVSLICFSLNPNPREGVDSEETLSWHRKMKAECKGGYLDLSSTAFYETASAINREQPHVLINLDGWTSAPLINEIFILSPAPIQLSFKGFPGTTGIAEHHGIVADRKVIPPEFSEFYVERLVYMPHSYHYNGHDSLYAHLAELDPSSWPSQFFPADAIDSFILCNFNQFYKITPKVWQLWMHLLGQVPDSKLWLLSWNEAGKQSLLRYAKQSGIPSDKLIFTTFFEEKWHVASKANCDLFVDTRPYAAHGTAADALFAGLPIISAPGESMASRVSLSLSLASGIGDLFIARNDQDYVRLAQHFALKGRKTLRSLKQAMQRSAIKSAAFDSARWASN</sequence>
<dbReference type="AlphaFoldDB" id="L1JGA5"/>
<evidence type="ECO:0000256" key="6">
    <source>
        <dbReference type="ARBA" id="ARBA00022737"/>
    </source>
</evidence>
<dbReference type="InterPro" id="IPR037919">
    <property type="entry name" value="OGT"/>
</dbReference>
<evidence type="ECO:0000256" key="2">
    <source>
        <dbReference type="ARBA" id="ARBA00005386"/>
    </source>
</evidence>
<dbReference type="PANTHER" id="PTHR44366">
    <property type="entry name" value="UDP-N-ACETYLGLUCOSAMINE--PEPTIDE N-ACETYLGLUCOSAMINYLTRANSFERASE 110 KDA SUBUNIT"/>
    <property type="match status" value="1"/>
</dbReference>
<organism evidence="10">
    <name type="scientific">Guillardia theta (strain CCMP2712)</name>
    <name type="common">Cryptophyte</name>
    <dbReference type="NCBI Taxonomy" id="905079"/>
    <lineage>
        <taxon>Eukaryota</taxon>
        <taxon>Cryptophyceae</taxon>
        <taxon>Pyrenomonadales</taxon>
        <taxon>Geminigeraceae</taxon>
        <taxon>Guillardia</taxon>
    </lineage>
</organism>
<evidence type="ECO:0000313" key="10">
    <source>
        <dbReference type="EMBL" id="EKX47531.1"/>
    </source>
</evidence>
<accession>L1JGA5</accession>
<evidence type="ECO:0000256" key="3">
    <source>
        <dbReference type="ARBA" id="ARBA00011970"/>
    </source>
</evidence>
<keyword evidence="7 8" id="KW-0802">TPR repeat</keyword>